<evidence type="ECO:0000313" key="8">
    <source>
        <dbReference type="Proteomes" id="UP000785200"/>
    </source>
</evidence>
<evidence type="ECO:0000256" key="1">
    <source>
        <dbReference type="ARBA" id="ARBA00004609"/>
    </source>
</evidence>
<keyword evidence="5" id="KW-0449">Lipoprotein</keyword>
<dbReference type="OrthoDB" id="421038at2759"/>
<dbReference type="Pfam" id="PF03198">
    <property type="entry name" value="Glyco_hydro_72"/>
    <property type="match status" value="1"/>
</dbReference>
<evidence type="ECO:0000256" key="4">
    <source>
        <dbReference type="ARBA" id="ARBA00023180"/>
    </source>
</evidence>
<dbReference type="GO" id="GO:0005886">
    <property type="term" value="C:plasma membrane"/>
    <property type="evidence" value="ECO:0007669"/>
    <property type="project" value="UniProtKB-SubCell"/>
</dbReference>
<feature type="signal peptide" evidence="5">
    <location>
        <begin position="1"/>
        <end position="21"/>
    </location>
</feature>
<proteinExistence type="inferred from homology"/>
<comment type="function">
    <text evidence="5">Splits internally a 1,3-beta-glucan molecule and transfers the newly generated reducing end (the donor) to the non-reducing end of another 1,3-beta-glucan molecule (the acceptor) forming a 1,3-beta linkage, resulting in the elongation of 1,3-beta-glucan chains in the cell wall.</text>
</comment>
<accession>A0A9P7AYG0</accession>
<feature type="compositionally biased region" description="Low complexity" evidence="6">
    <location>
        <begin position="396"/>
        <end position="407"/>
    </location>
</feature>
<dbReference type="Proteomes" id="UP000785200">
    <property type="component" value="Unassembled WGS sequence"/>
</dbReference>
<feature type="region of interest" description="Disordered" evidence="6">
    <location>
        <begin position="396"/>
        <end position="440"/>
    </location>
</feature>
<sequence length="513" mass="55032">MLNFLPRFTLVASLALPAITALSTISVKGAKFFCDGQQFFVKGVAYQGTPFDPLVDTSQCTVDAASMASLGTNSIRVYHVDPNANHDGCMSAFEEMGIYVWLDLDTFTTAIVQTDPTWEQYQFGNFTAVMDAFIKYDNLAGFWVGNEVINTAAGSVAAPYVKAATADMKSYMAAKDYRTVPIGYSAADIAELRPELQNYLACGSDYSQSIDFYGLNAYEWCGSDATYQTSGYSALQALSVGYSIPIFFSETGCNVVRPRTFADQAAIFGPDMINTWSGSIIYEWVEESNDYGLVNYPDGKIYNGAPIPIQPDYGNLASVWKNVNPSGVAEDSYSPSLSAPACPISSNGWAINGDVPLPTLASGIVHAEAASSAKPTSSTSSYTTPAMATSRTILTSPSSSSFISTSSDMHEDSSSLASSSPSHATDGSGSTPQGKSTREFSDKGAFQVCRSFPPALLPQVHGDNDHLYNAMSTGWVSLLIVTLIIPTDRETVTSGSFYIADFVFKSFVITNDK</sequence>
<reference evidence="7" key="1">
    <citation type="submission" date="2019-07" db="EMBL/GenBank/DDBJ databases">
        <title>Hyphodiscus hymeniophilus genome sequencing and assembly.</title>
        <authorList>
            <person name="Kramer G."/>
            <person name="Nodwell J."/>
        </authorList>
    </citation>
    <scope>NUCLEOTIDE SEQUENCE</scope>
    <source>
        <strain evidence="7">ATCC 34498</strain>
    </source>
</reference>
<evidence type="ECO:0000256" key="2">
    <source>
        <dbReference type="ARBA" id="ARBA00007528"/>
    </source>
</evidence>
<evidence type="ECO:0000256" key="3">
    <source>
        <dbReference type="ARBA" id="ARBA00022729"/>
    </source>
</evidence>
<evidence type="ECO:0000313" key="7">
    <source>
        <dbReference type="EMBL" id="KAG0649994.1"/>
    </source>
</evidence>
<comment type="caution">
    <text evidence="7">The sequence shown here is derived from an EMBL/GenBank/DDBJ whole genome shotgun (WGS) entry which is preliminary data.</text>
</comment>
<feature type="compositionally biased region" description="Polar residues" evidence="6">
    <location>
        <begin position="423"/>
        <end position="435"/>
    </location>
</feature>
<dbReference type="EC" id="2.4.1.-" evidence="5"/>
<dbReference type="AlphaFoldDB" id="A0A9P7AYG0"/>
<protein>
    <recommendedName>
        <fullName evidence="5">1,3-beta-glucanosyltransferase</fullName>
        <ecNumber evidence="5">2.4.1.-</ecNumber>
    </recommendedName>
</protein>
<gene>
    <name evidence="7" type="ORF">D0Z07_3936</name>
</gene>
<evidence type="ECO:0000256" key="6">
    <source>
        <dbReference type="SAM" id="MobiDB-lite"/>
    </source>
</evidence>
<keyword evidence="5" id="KW-0472">Membrane</keyword>
<dbReference type="GO" id="GO:0042124">
    <property type="term" value="F:1,3-beta-glucanosyltransferase activity"/>
    <property type="evidence" value="ECO:0007669"/>
    <property type="project" value="TreeGrafter"/>
</dbReference>
<name>A0A9P7AYG0_9HELO</name>
<dbReference type="Gene3D" id="3.20.20.80">
    <property type="entry name" value="Glycosidases"/>
    <property type="match status" value="1"/>
</dbReference>
<organism evidence="7 8">
    <name type="scientific">Hyphodiscus hymeniophilus</name>
    <dbReference type="NCBI Taxonomy" id="353542"/>
    <lineage>
        <taxon>Eukaryota</taxon>
        <taxon>Fungi</taxon>
        <taxon>Dikarya</taxon>
        <taxon>Ascomycota</taxon>
        <taxon>Pezizomycotina</taxon>
        <taxon>Leotiomycetes</taxon>
        <taxon>Helotiales</taxon>
        <taxon>Hyphodiscaceae</taxon>
        <taxon>Hyphodiscus</taxon>
    </lineage>
</organism>
<feature type="chain" id="PRO_5040531994" description="1,3-beta-glucanosyltransferase" evidence="5">
    <location>
        <begin position="22"/>
        <end position="513"/>
    </location>
</feature>
<keyword evidence="3 5" id="KW-0732">Signal</keyword>
<keyword evidence="5" id="KW-0808">Transferase</keyword>
<dbReference type="GO" id="GO:0098552">
    <property type="term" value="C:side of membrane"/>
    <property type="evidence" value="ECO:0007669"/>
    <property type="project" value="UniProtKB-KW"/>
</dbReference>
<evidence type="ECO:0000256" key="5">
    <source>
        <dbReference type="RuleBase" id="RU361209"/>
    </source>
</evidence>
<dbReference type="GO" id="GO:0071970">
    <property type="term" value="P:fungal-type cell wall (1-&gt;3)-beta-D-glucan biosynthetic process"/>
    <property type="evidence" value="ECO:0007669"/>
    <property type="project" value="TreeGrafter"/>
</dbReference>
<comment type="subcellular location">
    <subcellularLocation>
        <location evidence="1 5">Cell membrane</location>
        <topology evidence="1 5">Lipid-anchor</topology>
        <topology evidence="1 5">GPI-anchor</topology>
    </subcellularLocation>
</comment>
<dbReference type="PANTHER" id="PTHR31468">
    <property type="entry name" value="1,3-BETA-GLUCANOSYLTRANSFERASE GAS1"/>
    <property type="match status" value="1"/>
</dbReference>
<keyword evidence="4" id="KW-0325">Glycoprotein</keyword>
<keyword evidence="8" id="KW-1185">Reference proteome</keyword>
<dbReference type="GO" id="GO:0031505">
    <property type="term" value="P:fungal-type cell wall organization"/>
    <property type="evidence" value="ECO:0007669"/>
    <property type="project" value="TreeGrafter"/>
</dbReference>
<comment type="similarity">
    <text evidence="2 5">Belongs to the glycosyl hydrolase 72 family.</text>
</comment>
<dbReference type="PANTHER" id="PTHR31468:SF8">
    <property type="entry name" value="1,3-BETA-GLUCANOSYLTRANSFERASE GAS2"/>
    <property type="match status" value="1"/>
</dbReference>
<dbReference type="InterPro" id="IPR017853">
    <property type="entry name" value="GH"/>
</dbReference>
<dbReference type="SUPFAM" id="SSF51445">
    <property type="entry name" value="(Trans)glycosidases"/>
    <property type="match status" value="1"/>
</dbReference>
<dbReference type="EMBL" id="VNKQ01000007">
    <property type="protein sequence ID" value="KAG0649994.1"/>
    <property type="molecule type" value="Genomic_DNA"/>
</dbReference>
<keyword evidence="5" id="KW-0336">GPI-anchor</keyword>
<dbReference type="InterPro" id="IPR004886">
    <property type="entry name" value="Glucanosyltransferase"/>
</dbReference>